<accession>A0A370QJ63</accession>
<evidence type="ECO:0000256" key="1">
    <source>
        <dbReference type="SAM" id="SignalP"/>
    </source>
</evidence>
<keyword evidence="3" id="KW-1185">Reference proteome</keyword>
<dbReference type="Proteomes" id="UP000255317">
    <property type="component" value="Unassembled WGS sequence"/>
</dbReference>
<gene>
    <name evidence="2" type="ORF">C8D94_101278</name>
</gene>
<dbReference type="EMBL" id="QRAO01000001">
    <property type="protein sequence ID" value="RDK88407.1"/>
    <property type="molecule type" value="Genomic_DNA"/>
</dbReference>
<dbReference type="RefSeq" id="WP_115122117.1">
    <property type="nucleotide sequence ID" value="NZ_QRAO01000001.1"/>
</dbReference>
<proteinExistence type="predicted"/>
<keyword evidence="1" id="KW-0732">Signal</keyword>
<evidence type="ECO:0000313" key="3">
    <source>
        <dbReference type="Proteomes" id="UP000255317"/>
    </source>
</evidence>
<feature type="chain" id="PRO_5016630741" evidence="1">
    <location>
        <begin position="19"/>
        <end position="196"/>
    </location>
</feature>
<name>A0A370QJ63_9FLAO</name>
<protein>
    <submittedName>
        <fullName evidence="2">Uncharacterized protein</fullName>
    </submittedName>
</protein>
<comment type="caution">
    <text evidence="2">The sequence shown here is derived from an EMBL/GenBank/DDBJ whole genome shotgun (WGS) entry which is preliminary data.</text>
</comment>
<reference evidence="2 3" key="1">
    <citation type="submission" date="2018-07" db="EMBL/GenBank/DDBJ databases">
        <title>Genomic Encyclopedia of Type Strains, Phase IV (KMG-IV): sequencing the most valuable type-strain genomes for metagenomic binning, comparative biology and taxonomic classification.</title>
        <authorList>
            <person name="Goeker M."/>
        </authorList>
    </citation>
    <scope>NUCLEOTIDE SEQUENCE [LARGE SCALE GENOMIC DNA]</scope>
    <source>
        <strain evidence="2 3">DSM 101478</strain>
    </source>
</reference>
<organism evidence="2 3">
    <name type="scientific">Marinirhabdus gelatinilytica</name>
    <dbReference type="NCBI Taxonomy" id="1703343"/>
    <lineage>
        <taxon>Bacteria</taxon>
        <taxon>Pseudomonadati</taxon>
        <taxon>Bacteroidota</taxon>
        <taxon>Flavobacteriia</taxon>
        <taxon>Flavobacteriales</taxon>
        <taxon>Flavobacteriaceae</taxon>
    </lineage>
</organism>
<dbReference type="OrthoDB" id="1488700at2"/>
<feature type="signal peptide" evidence="1">
    <location>
        <begin position="1"/>
        <end position="18"/>
    </location>
</feature>
<evidence type="ECO:0000313" key="2">
    <source>
        <dbReference type="EMBL" id="RDK88407.1"/>
    </source>
</evidence>
<sequence>MKQLLFYATFLCGFLTFAQVGIGTTNPSAELEVNSTASGLPTLQLNPQTTPVGSAAGQISVIGDRLYLFDATRSKWLTVESSTVTFGLEGDLNNKNLEYAGDIQNNGPNMPYNGTVVYAAINSSGGSLTKGITLEVYNSLRNLIQTHNYNLVDGRLLLTDLNIDFSAGDYFLVKVDDDTTGSVKDVSMVIWSKWRQ</sequence>
<dbReference type="AlphaFoldDB" id="A0A370QJ63"/>